<dbReference type="PDBsum" id="6GGR"/>
<dbReference type="SMR" id="A0A0F6AZI6"/>
<feature type="disulfide bond" description="Interchain" evidence="3">
    <location>
        <position position="60"/>
    </location>
</feature>
<name>A0A0F6AZI6_SALT1</name>
<keyword evidence="3" id="KW-0479">Metal-binding</keyword>
<dbReference type="PDB" id="6GGO">
    <property type="method" value="X-ray"/>
    <property type="resolution" value="2.60 A"/>
    <property type="chains" value="A/B=20-228"/>
</dbReference>
<dbReference type="GO" id="GO:0046872">
    <property type="term" value="F:metal ion binding"/>
    <property type="evidence" value="ECO:0007669"/>
    <property type="project" value="UniProtKB-KW"/>
</dbReference>
<sequence length="228" mass="25925">MPTGIKPIFINNMMSTYGLSHPHDSKVFPDLPEHQDNPSQLRLQHDGLATDDKARLEPMCLAEYLISGPGGMDPDIEIDDDTYDECREVLSRILEDAYTQSGTFRRLMNYAYDQELHDVEQRWLLGAGENFGTTVTDEDLESSEGRKVIALNLDDTDDDSIPEYYESNDGPQQFDTTRSFIHEVVHALTHLQDKEDSNPRGPVVEYTNIILKEMGHTSPPRIAYEFSN</sequence>
<dbReference type="IntAct" id="A0A0F6AZI6">
    <property type="interactions" value="25"/>
</dbReference>
<dbReference type="EMBL" id="CP001363">
    <property type="protein sequence ID" value="ACY87660.1"/>
    <property type="molecule type" value="Genomic_DNA"/>
</dbReference>
<evidence type="ECO:0007829" key="3">
    <source>
        <dbReference type="PDB" id="6GGO"/>
    </source>
</evidence>
<reference evidence="3 4" key="2">
    <citation type="journal article" date="2018" name="J. Biol. Chem.">
        <title>Structure-function analyses of the bacterial zinc metalloprotease effector protein GtgA uncover key residues required for deactivating NF-kappaB.</title>
        <authorList>
            <person name="Jennings E."/>
            <person name="Esposito D."/>
            <person name="Rittinger K."/>
            <person name="Thurston T.L.M."/>
        </authorList>
    </citation>
    <scope>X-RAY CRYSTALLOGRAPHY (2.10 ANGSTROMS) OF 20-228</scope>
    <scope>DISULFIDE BONDS</scope>
</reference>
<feature type="binding site" evidence="3">
    <location>
        <position position="186"/>
    </location>
    <ligand>
        <name>Zn(2+)</name>
        <dbReference type="ChEBI" id="CHEBI:29105"/>
    </ligand>
</feature>
<dbReference type="Proteomes" id="UP000002695">
    <property type="component" value="Chromosome"/>
</dbReference>
<dbReference type="KEGG" id="seo:STM14_1166"/>
<keyword evidence="2" id="KW-1185">Reference proteome</keyword>
<proteinExistence type="evidence at protein level"/>
<reference evidence="1 2" key="1">
    <citation type="journal article" date="2010" name="J. Bacteriol.">
        <title>Short-term signatures of evolutionary change in the Salmonella enterica serovar typhimurium 14028 genome.</title>
        <authorList>
            <person name="Jarvik T."/>
            <person name="Smillie C."/>
            <person name="Groisman E.A."/>
            <person name="Ochman H."/>
        </authorList>
    </citation>
    <scope>NUCLEOTIDE SEQUENCE [LARGE SCALE GENOMIC DNA]</scope>
    <source>
        <strain evidence="2">14028s / SGSC 2262</strain>
    </source>
</reference>
<evidence type="ECO:0000313" key="2">
    <source>
        <dbReference type="Proteomes" id="UP000002695"/>
    </source>
</evidence>
<feature type="binding site" evidence="3">
    <location>
        <position position="182"/>
    </location>
    <ligand>
        <name>Zn(2+)</name>
        <dbReference type="ChEBI" id="CHEBI:29105"/>
    </ligand>
</feature>
<dbReference type="RefSeq" id="WP_001141973.1">
    <property type="nucleotide sequence ID" value="NC_016856.1"/>
</dbReference>
<dbReference type="PHI-base" id="PHI:8259"/>
<dbReference type="BioCyc" id="SENT588858:STM14_RS05605-MONOMER"/>
<dbReference type="Pfam" id="PF07108">
    <property type="entry name" value="PipA"/>
    <property type="match status" value="1"/>
</dbReference>
<evidence type="ECO:0007829" key="4">
    <source>
        <dbReference type="PDB" id="6GGR"/>
    </source>
</evidence>
<evidence type="ECO:0000313" key="1">
    <source>
        <dbReference type="EMBL" id="ACY87660.1"/>
    </source>
</evidence>
<keyword evidence="3 4" id="KW-0002">3D-structure</keyword>
<feature type="binding site" evidence="3">
    <location>
        <position position="193"/>
    </location>
    <ligand>
        <name>Zn(2+)</name>
        <dbReference type="ChEBI" id="CHEBI:29105"/>
    </ligand>
</feature>
<protein>
    <submittedName>
        <fullName evidence="1">Bacteriophage virulence determinant</fullName>
    </submittedName>
</protein>
<gene>
    <name evidence="1" type="primary">gtgA</name>
    <name evidence="1" type="ordered locus">STM14_1166</name>
</gene>
<organism evidence="1 2">
    <name type="scientific">Salmonella typhimurium (strain 14028s / SGSC 2262)</name>
    <dbReference type="NCBI Taxonomy" id="588858"/>
    <lineage>
        <taxon>Bacteria</taxon>
        <taxon>Pseudomonadati</taxon>
        <taxon>Pseudomonadota</taxon>
        <taxon>Gammaproteobacteria</taxon>
        <taxon>Enterobacterales</taxon>
        <taxon>Enterobacteriaceae</taxon>
        <taxon>Salmonella</taxon>
    </lineage>
</organism>
<dbReference type="PDBsum" id="6GGO"/>
<dbReference type="AlphaFoldDB" id="A0A0F6AZI6"/>
<dbReference type="HOGENOM" id="CLU_106720_0_0_6"/>
<keyword evidence="3" id="KW-0862">Zinc</keyword>
<dbReference type="InterPro" id="IPR010777">
    <property type="entry name" value="PipA"/>
</dbReference>
<accession>A0A0F6AZI6</accession>
<dbReference type="PDB" id="6GGR">
    <property type="method" value="X-ray"/>
    <property type="resolution" value="2.10 A"/>
    <property type="chains" value="B=20-228"/>
</dbReference>
<dbReference type="PATRIC" id="fig|588858.6.peg.1165"/>